<name>A0ABR1EBV6_NECAM</name>
<dbReference type="Proteomes" id="UP001303046">
    <property type="component" value="Unassembled WGS sequence"/>
</dbReference>
<evidence type="ECO:0000259" key="8">
    <source>
        <dbReference type="Pfam" id="PF12717"/>
    </source>
</evidence>
<keyword evidence="2" id="KW-0132">Cell division</keyword>
<evidence type="ECO:0000256" key="6">
    <source>
        <dbReference type="SAM" id="Coils"/>
    </source>
</evidence>
<evidence type="ECO:0000256" key="2">
    <source>
        <dbReference type="ARBA" id="ARBA00022618"/>
    </source>
</evidence>
<keyword evidence="4" id="KW-0539">Nucleus</keyword>
<evidence type="ECO:0000256" key="3">
    <source>
        <dbReference type="ARBA" id="ARBA00022776"/>
    </source>
</evidence>
<proteinExistence type="predicted"/>
<gene>
    <name evidence="9" type="primary">Necator_chrX.g21634</name>
    <name evidence="9" type="ORF">RB195_021473</name>
</gene>
<keyword evidence="6" id="KW-0175">Coiled coil</keyword>
<dbReference type="Pfam" id="PF12717">
    <property type="entry name" value="Cnd1"/>
    <property type="match status" value="1"/>
</dbReference>
<comment type="subcellular location">
    <subcellularLocation>
        <location evidence="1">Nucleus</location>
    </subcellularLocation>
</comment>
<evidence type="ECO:0000256" key="7">
    <source>
        <dbReference type="SAM" id="MobiDB-lite"/>
    </source>
</evidence>
<evidence type="ECO:0000313" key="9">
    <source>
        <dbReference type="EMBL" id="KAK6759933.1"/>
    </source>
</evidence>
<feature type="region of interest" description="Disordered" evidence="7">
    <location>
        <begin position="1083"/>
        <end position="1133"/>
    </location>
</feature>
<dbReference type="InterPro" id="IPR032682">
    <property type="entry name" value="Cnd1_C"/>
</dbReference>
<evidence type="ECO:0000256" key="4">
    <source>
        <dbReference type="ARBA" id="ARBA00023242"/>
    </source>
</evidence>
<feature type="compositionally biased region" description="Acidic residues" evidence="7">
    <location>
        <begin position="27"/>
        <end position="42"/>
    </location>
</feature>
<reference evidence="9 10" key="1">
    <citation type="submission" date="2023-08" db="EMBL/GenBank/DDBJ databases">
        <title>A Necator americanus chromosomal reference genome.</title>
        <authorList>
            <person name="Ilik V."/>
            <person name="Petrzelkova K.J."/>
            <person name="Pardy F."/>
            <person name="Fuh T."/>
            <person name="Niatou-Singa F.S."/>
            <person name="Gouil Q."/>
            <person name="Baker L."/>
            <person name="Ritchie M.E."/>
            <person name="Jex A.R."/>
            <person name="Gazzola D."/>
            <person name="Li H."/>
            <person name="Toshio Fujiwara R."/>
            <person name="Zhan B."/>
            <person name="Aroian R.V."/>
            <person name="Pafco B."/>
            <person name="Schwarz E.M."/>
        </authorList>
    </citation>
    <scope>NUCLEOTIDE SEQUENCE [LARGE SCALE GENOMIC DNA]</scope>
    <source>
        <strain evidence="9 10">Aroian</strain>
        <tissue evidence="9">Whole animal</tissue>
    </source>
</reference>
<evidence type="ECO:0000256" key="5">
    <source>
        <dbReference type="ARBA" id="ARBA00023306"/>
    </source>
</evidence>
<feature type="coiled-coil region" evidence="6">
    <location>
        <begin position="667"/>
        <end position="701"/>
    </location>
</feature>
<feature type="compositionally biased region" description="Acidic residues" evidence="7">
    <location>
        <begin position="1116"/>
        <end position="1125"/>
    </location>
</feature>
<organism evidence="9 10">
    <name type="scientific">Necator americanus</name>
    <name type="common">Human hookworm</name>
    <dbReference type="NCBI Taxonomy" id="51031"/>
    <lineage>
        <taxon>Eukaryota</taxon>
        <taxon>Metazoa</taxon>
        <taxon>Ecdysozoa</taxon>
        <taxon>Nematoda</taxon>
        <taxon>Chromadorea</taxon>
        <taxon>Rhabditida</taxon>
        <taxon>Rhabditina</taxon>
        <taxon>Rhabditomorpha</taxon>
        <taxon>Strongyloidea</taxon>
        <taxon>Ancylostomatidae</taxon>
        <taxon>Bunostominae</taxon>
        <taxon>Necator</taxon>
    </lineage>
</organism>
<feature type="compositionally biased region" description="Basic and acidic residues" evidence="7">
    <location>
        <begin position="1087"/>
        <end position="1105"/>
    </location>
</feature>
<keyword evidence="10" id="KW-1185">Reference proteome</keyword>
<keyword evidence="5" id="KW-0131">Cell cycle</keyword>
<dbReference type="SUPFAM" id="SSF48371">
    <property type="entry name" value="ARM repeat"/>
    <property type="match status" value="2"/>
</dbReference>
<protein>
    <recommendedName>
        <fullName evidence="8">Condensin complex subunit 1 C-terminal domain-containing protein</fullName>
    </recommendedName>
</protein>
<feature type="region of interest" description="Disordered" evidence="7">
    <location>
        <begin position="1"/>
        <end position="42"/>
    </location>
</feature>
<dbReference type="InterPro" id="IPR016024">
    <property type="entry name" value="ARM-type_fold"/>
</dbReference>
<comment type="caution">
    <text evidence="9">The sequence shown here is derived from an EMBL/GenBank/DDBJ whole genome shotgun (WGS) entry which is preliminary data.</text>
</comment>
<evidence type="ECO:0000313" key="10">
    <source>
        <dbReference type="Proteomes" id="UP001303046"/>
    </source>
</evidence>
<dbReference type="EMBL" id="JAVFWL010000006">
    <property type="protein sequence ID" value="KAK6759933.1"/>
    <property type="molecule type" value="Genomic_DNA"/>
</dbReference>
<dbReference type="PANTHER" id="PTHR14222:SF2">
    <property type="entry name" value="CONDENSIN COMPLEX SUBUNIT 1"/>
    <property type="match status" value="1"/>
</dbReference>
<keyword evidence="3" id="KW-0498">Mitosis</keyword>
<sequence length="1504" mass="172549">MGNSSEDSGPEAPDQGNQVNEDNNGSDGEEEGEVENRVEDEESIDHIGVDDKRFAIPCSDEFLMYENVFKFVVKHNTTLPEARVALRGYSKFVDDDEYFEIHTFFDDFYHISRSDGKIKKWDMWLQLIEVLLKAFNSFKPDLVNTVCHVASVGDILPENMKDTCADRIEIMEMLVYLIKNLVLRLEDIAIKRAYKETGIELLDEDESGPDEDVVMDENMSNEGFETWENVRKQVIEMIDFICCLNISRGNGEVIENAIQFLSRPPRLNTELLRCFSTIILKFASHPRFSKKTAKDDLAKLVTHLRPLCVGFDFANSLAEEIVDATMKYNYLKDARSDYPFVDLVEKISEPGRMHEQMLSVMLLRLWRLLPRESSATSSLARPYVLLVQKLSQRAPEVFLDHCTQAAHALNFDPPALRTAILEAFCHNICNNEVLAPSHVRPGSSIYTSYTIMTDCLRDFLEDTNPQVRLNVLNFWVHIANARRVPFDSLKKGLFNSITERLKTEKSAAARKLAMQFLVLYLLLGPYGKELSFDSLSEACSNLANFIKRIEVIDPERPGVTVIMERFNTFVNRMRQTLKRVIETKKYEENSDDLVDAPLEKVIVALVSMIELRMDDVMCALAKMCFLRKFKNINPNLPTRQLVEELINELRRYYITMNMGYIGDSFGQDHLEEMGAAYEENMDRAERAVNVVQEKMLFAEQMTLLFPHIYEALEQSGFTDINYAVTFFATCYRFKIRKAASALYRMYMAGNKNLSTEVLNTVRMLFLKRNIRGDVDIVETANCLMERLNDKEEGDRVAIQDLLYYAFSNTPFPGGLVSHLINIIIKVPPPYKCPAFTALALLTRVDPYGMRKYLRVFHKCVKSEDVREACDALKVITNLIPLQEDDPAKEEENYRFRLRATDSIFHDIESLFLRGFLADDKKHLDDGSLVSDYWYTCARTCIRAIFAIASDVDYLISRILGKVLWHAKRAADVYIAFTRSQENRPIPEGVIVDLIKKENERLCVAWQRTTERALMVVGEVIEGTLFYVDNNFPKLLKRAMELDDNAEEELPDVPEPYADYNKEHTDIEMDFAYREGIFARTITPAKPKTADSSKSEKSEVESERSEPSVNTGNANEPTEDEVEEDESNRPSTDELIRTRTLELLESRLLRKDGVMGQCLTMVVFFVRTPNVPKAIADAALRAFSKFLLISPQVTERASSLFLTYTCCHPDPDMREYLLVSAVDVMQRFPSMLDRHALFLFDMPIDKDVNVKITALLYLTRMLTRDILKPRGTLSNVALCMLKKRPSNDQSCPVSGSREVIALARKLFYEISLKGNLLVNVMPDLICRVCRWEKEVPLNNFKEIVEILLPLIADKPLDTIVEKMCQRFEFCSSREATAHNQHIAHYFSYFISQIPLSDTSFYKMRDSLPYFATFLEDGIVYHDMIAPVNHLITSTQSVDVKHDAEEFLRKVEFLHVKSTLTDEERDRMSKAVGPINLDVPVKLDKDGNPIIFSFADCDEPVEYDDN</sequence>
<feature type="domain" description="Condensin complex subunit 1 C-terminal" evidence="8">
    <location>
        <begin position="1224"/>
        <end position="1372"/>
    </location>
</feature>
<dbReference type="InterPro" id="IPR026971">
    <property type="entry name" value="CND1/NCAPD3"/>
</dbReference>
<accession>A0ABR1EBV6</accession>
<evidence type="ECO:0000256" key="1">
    <source>
        <dbReference type="ARBA" id="ARBA00004123"/>
    </source>
</evidence>
<dbReference type="PANTHER" id="PTHR14222">
    <property type="entry name" value="CONDENSIN"/>
    <property type="match status" value="1"/>
</dbReference>